<keyword evidence="1" id="KW-0812">Transmembrane</keyword>
<feature type="transmembrane region" description="Helical" evidence="1">
    <location>
        <begin position="89"/>
        <end position="109"/>
    </location>
</feature>
<feature type="transmembrane region" description="Helical" evidence="1">
    <location>
        <begin position="58"/>
        <end position="77"/>
    </location>
</feature>
<protein>
    <submittedName>
        <fullName evidence="2">Uncharacterized protein</fullName>
    </submittedName>
</protein>
<proteinExistence type="predicted"/>
<accession>A0ABT0PDG1</accession>
<feature type="transmembrane region" description="Helical" evidence="1">
    <location>
        <begin position="31"/>
        <end position="51"/>
    </location>
</feature>
<keyword evidence="3" id="KW-1185">Reference proteome</keyword>
<name>A0ABT0PDG1_9GAMM</name>
<evidence type="ECO:0000256" key="1">
    <source>
        <dbReference type="SAM" id="Phobius"/>
    </source>
</evidence>
<organism evidence="2 3">
    <name type="scientific">Parendozoicomonas callyspongiae</name>
    <dbReference type="NCBI Taxonomy" id="2942213"/>
    <lineage>
        <taxon>Bacteria</taxon>
        <taxon>Pseudomonadati</taxon>
        <taxon>Pseudomonadota</taxon>
        <taxon>Gammaproteobacteria</taxon>
        <taxon>Oceanospirillales</taxon>
        <taxon>Endozoicomonadaceae</taxon>
        <taxon>Parendozoicomonas</taxon>
    </lineage>
</organism>
<keyword evidence="1" id="KW-0472">Membrane</keyword>
<dbReference type="RefSeq" id="WP_249698428.1">
    <property type="nucleotide sequence ID" value="NZ_JAMFLX010000005.1"/>
</dbReference>
<sequence length="115" mass="12600">MNLFVKIYTVIFALVLLIGETLIALNTEKYWPLSLDDFVVAILLIVTAKISWDKTIHWFMPVLWAFACGNLYAMLFTRLDPVTGSGERIGLVTIALLAAAIGLAGSLIARKSKGS</sequence>
<evidence type="ECO:0000313" key="2">
    <source>
        <dbReference type="EMBL" id="MCL6269417.1"/>
    </source>
</evidence>
<reference evidence="2 3" key="1">
    <citation type="submission" date="2022-05" db="EMBL/GenBank/DDBJ databases">
        <authorList>
            <person name="Park J.-S."/>
        </authorList>
    </citation>
    <scope>NUCLEOTIDE SEQUENCE [LARGE SCALE GENOMIC DNA]</scope>
    <source>
        <strain evidence="2 3">2012CJ34-2</strain>
    </source>
</reference>
<dbReference type="EMBL" id="JAMFLX010000005">
    <property type="protein sequence ID" value="MCL6269417.1"/>
    <property type="molecule type" value="Genomic_DNA"/>
</dbReference>
<feature type="transmembrane region" description="Helical" evidence="1">
    <location>
        <begin position="7"/>
        <end position="25"/>
    </location>
</feature>
<gene>
    <name evidence="2" type="ORF">M3P05_05590</name>
</gene>
<dbReference type="Proteomes" id="UP001203338">
    <property type="component" value="Unassembled WGS sequence"/>
</dbReference>
<comment type="caution">
    <text evidence="2">The sequence shown here is derived from an EMBL/GenBank/DDBJ whole genome shotgun (WGS) entry which is preliminary data.</text>
</comment>
<evidence type="ECO:0000313" key="3">
    <source>
        <dbReference type="Proteomes" id="UP001203338"/>
    </source>
</evidence>
<keyword evidence="1" id="KW-1133">Transmembrane helix</keyword>